<feature type="domain" description="Neutral/alkaline non-lysosomal ceramidase N-terminal" evidence="1">
    <location>
        <begin position="111"/>
        <end position="292"/>
    </location>
</feature>
<gene>
    <name evidence="2" type="ORF">C8D93_107188</name>
</gene>
<accession>A0A318E867</accession>
<evidence type="ECO:0000313" key="2">
    <source>
        <dbReference type="EMBL" id="PXV66623.1"/>
    </source>
</evidence>
<comment type="caution">
    <text evidence="2">The sequence shown here is derived from an EMBL/GenBank/DDBJ whole genome shotgun (WGS) entry which is preliminary data.</text>
</comment>
<evidence type="ECO:0000313" key="3">
    <source>
        <dbReference type="Proteomes" id="UP000248330"/>
    </source>
</evidence>
<name>A0A318E867_9GAMM</name>
<dbReference type="Proteomes" id="UP000248330">
    <property type="component" value="Unassembled WGS sequence"/>
</dbReference>
<dbReference type="AlphaFoldDB" id="A0A318E867"/>
<evidence type="ECO:0000259" key="1">
    <source>
        <dbReference type="Pfam" id="PF04734"/>
    </source>
</evidence>
<dbReference type="InterPro" id="IPR031329">
    <property type="entry name" value="NEUT/ALK_ceramidase_N"/>
</dbReference>
<keyword evidence="3" id="KW-1185">Reference proteome</keyword>
<organism evidence="2 3">
    <name type="scientific">Sinimarinibacterium flocculans</name>
    <dbReference type="NCBI Taxonomy" id="985250"/>
    <lineage>
        <taxon>Bacteria</taxon>
        <taxon>Pseudomonadati</taxon>
        <taxon>Pseudomonadota</taxon>
        <taxon>Gammaproteobacteria</taxon>
        <taxon>Nevskiales</taxon>
        <taxon>Nevskiaceae</taxon>
        <taxon>Sinimarinibacterium</taxon>
    </lineage>
</organism>
<dbReference type="EMBL" id="QICN01000007">
    <property type="protein sequence ID" value="PXV66623.1"/>
    <property type="molecule type" value="Genomic_DNA"/>
</dbReference>
<sequence>MRSTRTVASFVGAPLRRDRGARHRSRLKGAPTTALLTLALLASACGSSTAPEAGATPPPTGGEVKIRVGVGIADMTPDVGYCAGQYCDYATDTLGGLIAGDFDPFLTHKLKHASYGVQSRLTARAIVVEGSDGRRIALLKTDNYLAQDMLQRRVAQLLEDGDSGIGHAQILHHVTHNHSSAYSSTLAAGLFLFQDVFDARFFEFQARRMAAAIEQAAANLRPARMAAMEVPHRVYKGNVVRLATAIDGTPAGYPLEYGDRGLVVIRFDDLSDAAQPRPLAAWVNWGEHPESLDPHDLHSADFLAALERYVDRELGASLVFSQGDVGSAENSGDRDELIADDGSVCGRWPGDAEAPETDACAGGEGTIRDWNHKGYVQTERNVRFLADDILRAWALAGTAQARVPFTSDFTVDWRSAWVPGPLSHPLPTVSNCNTELTFGGDVGVPVLGLPDCSRNGIPGEGPLTGLTATIHATLKAEGVPVPGHYSAPGVGLVEENARIHLQAMRLGEILLASCACEAQADLILNLESRANEVAGDLYAGFDWACLMPAFRDDPQYTQACAIQARYFDPDDAENNAGQIPGDNLAPEAIARMRAQVHNDARGWDAPENVLSAESEPADTAQIRGNFTREEIQDLGVPGYRLVVGVGHAGDYNGYTVSYREYMNRDHYRKALTAYGPHTADYMVTRLVRLGAAMQNGPELAPEPLDLLAEVDELRQQTLSRTVGAASAVAFDAWQAGMPDDAGEPEPLQQPADITRFAMAQFVWRGGSTAIDNPRVTVQRETAPEQWVDHADQSGEVVTRVEFPDGVPGVLRTYAGMQEWIWTAGFEAYSAHPARLGSTPPGRYRFCVEGRTRQSFATQDYAFCSAPFTVSVWDGIAIENLSVGDDAIAFDVASVVYPRTPGETAFPFIADNGSARICDTCTFRPWARTGAFERAVIEVTGEEGESEGGAREVPVACGAQGRNCRAAISPAPGDRMTVRVFDTDGNTGSMEVR</sequence>
<protein>
    <submittedName>
        <fullName evidence="2">Neutral/alkaline ceramidase-like enzyme</fullName>
    </submittedName>
</protein>
<proteinExistence type="predicted"/>
<reference evidence="2 3" key="1">
    <citation type="submission" date="2018-04" db="EMBL/GenBank/DDBJ databases">
        <title>Genomic Encyclopedia of Type Strains, Phase IV (KMG-IV): sequencing the most valuable type-strain genomes for metagenomic binning, comparative biology and taxonomic classification.</title>
        <authorList>
            <person name="Goeker M."/>
        </authorList>
    </citation>
    <scope>NUCLEOTIDE SEQUENCE [LARGE SCALE GENOMIC DNA]</scope>
    <source>
        <strain evidence="2 3">DSM 104150</strain>
    </source>
</reference>
<dbReference type="Pfam" id="PF04734">
    <property type="entry name" value="Ceramidase_alk"/>
    <property type="match status" value="1"/>
</dbReference>